<feature type="transmembrane region" description="Helical" evidence="1">
    <location>
        <begin position="40"/>
        <end position="57"/>
    </location>
</feature>
<keyword evidence="2" id="KW-0732">Signal</keyword>
<keyword evidence="1" id="KW-0472">Membrane</keyword>
<name>A0ABW5XMQ5_9SPHI</name>
<gene>
    <name evidence="3" type="ORF">ACFSYC_08465</name>
</gene>
<feature type="chain" id="PRO_5045104816" evidence="2">
    <location>
        <begin position="22"/>
        <end position="65"/>
    </location>
</feature>
<sequence length="65" mass="7135">MKKGLQITLFFLLINITNLFAQGPAPCNDGDPDLNCPIDTWVVAFAAIVLIITLLHLQNKKTVAQ</sequence>
<evidence type="ECO:0000256" key="1">
    <source>
        <dbReference type="SAM" id="Phobius"/>
    </source>
</evidence>
<comment type="caution">
    <text evidence="3">The sequence shown here is derived from an EMBL/GenBank/DDBJ whole genome shotgun (WGS) entry which is preliminary data.</text>
</comment>
<feature type="signal peptide" evidence="2">
    <location>
        <begin position="1"/>
        <end position="21"/>
    </location>
</feature>
<proteinExistence type="predicted"/>
<keyword evidence="1" id="KW-1133">Transmembrane helix</keyword>
<dbReference type="Proteomes" id="UP001597601">
    <property type="component" value="Unassembled WGS sequence"/>
</dbReference>
<accession>A0ABW5XMQ5</accession>
<reference evidence="4" key="1">
    <citation type="journal article" date="2019" name="Int. J. Syst. Evol. Microbiol.">
        <title>The Global Catalogue of Microorganisms (GCM) 10K type strain sequencing project: providing services to taxonomists for standard genome sequencing and annotation.</title>
        <authorList>
            <consortium name="The Broad Institute Genomics Platform"/>
            <consortium name="The Broad Institute Genome Sequencing Center for Infectious Disease"/>
            <person name="Wu L."/>
            <person name="Ma J."/>
        </authorList>
    </citation>
    <scope>NUCLEOTIDE SEQUENCE [LARGE SCALE GENOMIC DNA]</scope>
    <source>
        <strain evidence="4">KCTC 52232</strain>
    </source>
</reference>
<keyword evidence="1" id="KW-0812">Transmembrane</keyword>
<evidence type="ECO:0000313" key="4">
    <source>
        <dbReference type="Proteomes" id="UP001597601"/>
    </source>
</evidence>
<organism evidence="3 4">
    <name type="scientific">Mucilaginibacter antarcticus</name>
    <dbReference type="NCBI Taxonomy" id="1855725"/>
    <lineage>
        <taxon>Bacteria</taxon>
        <taxon>Pseudomonadati</taxon>
        <taxon>Bacteroidota</taxon>
        <taxon>Sphingobacteriia</taxon>
        <taxon>Sphingobacteriales</taxon>
        <taxon>Sphingobacteriaceae</taxon>
        <taxon>Mucilaginibacter</taxon>
    </lineage>
</organism>
<evidence type="ECO:0000256" key="2">
    <source>
        <dbReference type="SAM" id="SignalP"/>
    </source>
</evidence>
<evidence type="ECO:0000313" key="3">
    <source>
        <dbReference type="EMBL" id="MFD2864716.1"/>
    </source>
</evidence>
<protein>
    <submittedName>
        <fullName evidence="3">Uncharacterized protein</fullName>
    </submittedName>
</protein>
<dbReference type="EMBL" id="JBHUON010000008">
    <property type="protein sequence ID" value="MFD2864716.1"/>
    <property type="molecule type" value="Genomic_DNA"/>
</dbReference>
<keyword evidence="4" id="KW-1185">Reference proteome</keyword>
<dbReference type="RefSeq" id="WP_377125690.1">
    <property type="nucleotide sequence ID" value="NZ_JBHUON010000008.1"/>
</dbReference>